<accession>A0A815AV23</accession>
<dbReference type="GO" id="GO:0006891">
    <property type="term" value="P:intra-Golgi vesicle-mediated transport"/>
    <property type="evidence" value="ECO:0007669"/>
    <property type="project" value="InterPro"/>
</dbReference>
<organism evidence="4 5">
    <name type="scientific">Adineta steineri</name>
    <dbReference type="NCBI Taxonomy" id="433720"/>
    <lineage>
        <taxon>Eukaryota</taxon>
        <taxon>Metazoa</taxon>
        <taxon>Spiralia</taxon>
        <taxon>Gnathifera</taxon>
        <taxon>Rotifera</taxon>
        <taxon>Eurotatoria</taxon>
        <taxon>Bdelloidea</taxon>
        <taxon>Adinetida</taxon>
        <taxon>Adinetidae</taxon>
        <taxon>Adineta</taxon>
    </lineage>
</organism>
<gene>
    <name evidence="4" type="ORF">JYZ213_LOCUS30354</name>
</gene>
<dbReference type="AlphaFoldDB" id="A0A815AV23"/>
<name>A0A815AV23_9BILA</name>
<dbReference type="GO" id="GO:0000139">
    <property type="term" value="C:Golgi membrane"/>
    <property type="evidence" value="ECO:0007669"/>
    <property type="project" value="InterPro"/>
</dbReference>
<evidence type="ECO:0000259" key="3">
    <source>
        <dbReference type="Pfam" id="PF08172"/>
    </source>
</evidence>
<feature type="transmembrane region" description="Helical" evidence="2">
    <location>
        <begin position="177"/>
        <end position="196"/>
    </location>
</feature>
<keyword evidence="2" id="KW-1133">Transmembrane helix</keyword>
<evidence type="ECO:0000313" key="4">
    <source>
        <dbReference type="EMBL" id="CAF1264774.1"/>
    </source>
</evidence>
<comment type="caution">
    <text evidence="4">The sequence shown here is derived from an EMBL/GenBank/DDBJ whole genome shotgun (WGS) entry which is preliminary data.</text>
</comment>
<keyword evidence="1" id="KW-0175">Coiled coil</keyword>
<feature type="domain" description="CASP C-terminal" evidence="3">
    <location>
        <begin position="9"/>
        <end position="119"/>
    </location>
</feature>
<reference evidence="4" key="1">
    <citation type="submission" date="2021-02" db="EMBL/GenBank/DDBJ databases">
        <authorList>
            <person name="Nowell W R."/>
        </authorList>
    </citation>
    <scope>NUCLEOTIDE SEQUENCE</scope>
</reference>
<dbReference type="EMBL" id="CAJNOG010000483">
    <property type="protein sequence ID" value="CAF1264774.1"/>
    <property type="molecule type" value="Genomic_DNA"/>
</dbReference>
<sequence length="258" mass="29837">MFFQRFHELDKRCRDFENANNELKQLNIQLEKDLLCVGGVTELFRRGPEGQTSDSNSNETIIIEDVLNQSSTSPASFKGSFSHVSSRDTTSDEALTAIVISQRERFRIRNVELENTTRGTDDPIDRYSRGYDASLDPFTNFTKQEKQKKYESLKIHEKFALNFGKFILSSHQSRTFFVIYFILVHILIFLSLYKMVHVGSSVRDMSQVCFDKFREHMAGVHGEKNFHFEHGHAYAHAPPGVVPAAAPPRHRYTLYFMR</sequence>
<dbReference type="Pfam" id="PF08172">
    <property type="entry name" value="CASP_C"/>
    <property type="match status" value="2"/>
</dbReference>
<evidence type="ECO:0000256" key="2">
    <source>
        <dbReference type="SAM" id="Phobius"/>
    </source>
</evidence>
<keyword evidence="2" id="KW-0472">Membrane</keyword>
<keyword evidence="2" id="KW-0812">Transmembrane</keyword>
<feature type="coiled-coil region" evidence="1">
    <location>
        <begin position="6"/>
        <end position="33"/>
    </location>
</feature>
<evidence type="ECO:0000313" key="5">
    <source>
        <dbReference type="Proteomes" id="UP000663845"/>
    </source>
</evidence>
<evidence type="ECO:0000256" key="1">
    <source>
        <dbReference type="SAM" id="Coils"/>
    </source>
</evidence>
<proteinExistence type="predicted"/>
<dbReference type="InterPro" id="IPR012955">
    <property type="entry name" value="CASP_C"/>
</dbReference>
<dbReference type="Proteomes" id="UP000663845">
    <property type="component" value="Unassembled WGS sequence"/>
</dbReference>
<protein>
    <recommendedName>
        <fullName evidence="3">CASP C-terminal domain-containing protein</fullName>
    </recommendedName>
</protein>
<feature type="domain" description="CASP C-terminal" evidence="3">
    <location>
        <begin position="121"/>
        <end position="198"/>
    </location>
</feature>